<name>A0AAE7EFH2_SERFO</name>
<dbReference type="EMBL" id="CP054160">
    <property type="protein sequence ID" value="QKJ57620.1"/>
    <property type="molecule type" value="Genomic_DNA"/>
</dbReference>
<accession>A0AAE7EFH2</accession>
<protein>
    <submittedName>
        <fullName evidence="1">Phage major capsid protein, P2 family</fullName>
    </submittedName>
</protein>
<proteinExistence type="predicted"/>
<evidence type="ECO:0000313" key="2">
    <source>
        <dbReference type="Proteomes" id="UP000503464"/>
    </source>
</evidence>
<reference evidence="2" key="1">
    <citation type="submission" date="2020-03" db="EMBL/GenBank/DDBJ databases">
        <title>Genome sequences of seven Enterobacteriaceae strains isolated from Canadian wastewater treatment facilities.</title>
        <authorList>
            <person name="Huang H."/>
            <person name="Chmara J.T."/>
            <person name="Duceppe M.-O."/>
        </authorList>
    </citation>
    <scope>NUCLEOTIDE SEQUENCE [LARGE SCALE GENOMIC DNA]</scope>
    <source>
        <strain evidence="2">Biosolid 3</strain>
    </source>
</reference>
<dbReference type="AlphaFoldDB" id="A0AAE7EFH2"/>
<dbReference type="RefSeq" id="WP_173408667.1">
    <property type="nucleotide sequence ID" value="NZ_CP054160.3"/>
</dbReference>
<dbReference type="InterPro" id="IPR006441">
    <property type="entry name" value="Phage_P2_GpN"/>
</dbReference>
<dbReference type="NCBIfam" id="TIGR01551">
    <property type="entry name" value="major_capsid_P2"/>
    <property type="match status" value="1"/>
</dbReference>
<gene>
    <name evidence="1" type="ORF">G9399_03460</name>
</gene>
<evidence type="ECO:0000313" key="1">
    <source>
        <dbReference type="EMBL" id="QKJ57620.1"/>
    </source>
</evidence>
<dbReference type="Proteomes" id="UP000503464">
    <property type="component" value="Chromosome"/>
</dbReference>
<sequence>MKKETRFKFNAYLTQVAKLNGIDVGDISNKFSVEPSVTQTLMNTVQETSDFLTRINMVPVDELKGEKVGVGVNGSIASTTDTDGGKERQTADFTALESKGYECQQMNFDFHLRYKQLDLWARYQDFQLRIRNAIVKRQALDFIMAGFNGVKRVPTSDRIKYPLLQDIAVGWLQKYRDEAPTRVMNNVTDEEGKVISNVIRIGKGGDYANLDALVMDATNNLIAPWHQESPDLVVICGRKLLADKYFPIVNQEQANTEAMAADVIVSQKRIGNLPAVRVPFFPANAIMVTSLENLSIYFMDESHRRHMEENAKRDRVENYESMNVDYVVEDYAFGCLIENIELLAPVEPKAAAFSVMDTSSNTDIGALADAIVSAVKGAAQTAATGEQPADDKA</sequence>
<organism evidence="1 2">
    <name type="scientific">Serratia fonticola</name>
    <dbReference type="NCBI Taxonomy" id="47917"/>
    <lineage>
        <taxon>Bacteria</taxon>
        <taxon>Pseudomonadati</taxon>
        <taxon>Pseudomonadota</taxon>
        <taxon>Gammaproteobacteria</taxon>
        <taxon>Enterobacterales</taxon>
        <taxon>Yersiniaceae</taxon>
        <taxon>Serratia</taxon>
    </lineage>
</organism>
<dbReference type="Pfam" id="PF05125">
    <property type="entry name" value="Phage_cap_P2"/>
    <property type="match status" value="1"/>
</dbReference>